<name>A0AAE3FNI1_9CREN</name>
<dbReference type="AlphaFoldDB" id="A0AAE3FNI1"/>
<proteinExistence type="predicted"/>
<evidence type="ECO:0000313" key="1">
    <source>
        <dbReference type="EMBL" id="MCL7344891.1"/>
    </source>
</evidence>
<gene>
    <name evidence="1" type="ORF">TQ35_010010</name>
</gene>
<reference evidence="1" key="1">
    <citation type="submission" date="2022-05" db="EMBL/GenBank/DDBJ databases">
        <title>Metagenome Sequencing of an Archaeal-Dominated Microbial Community from a Hot Spring at the Los Azufres Geothermal Field, Mexico.</title>
        <authorList>
            <person name="Marin-Paredes R."/>
            <person name="Martinez-Romero E."/>
            <person name="Servin-Garciduenas L.E."/>
        </authorList>
    </citation>
    <scope>NUCLEOTIDE SEQUENCE</scope>
    <source>
        <strain evidence="1">AZ1-454</strain>
    </source>
</reference>
<dbReference type="EMBL" id="JZWS02000064">
    <property type="protein sequence ID" value="MCL7344891.1"/>
    <property type="molecule type" value="Genomic_DNA"/>
</dbReference>
<protein>
    <submittedName>
        <fullName evidence="1">Uncharacterized protein</fullName>
    </submittedName>
</protein>
<accession>A0AAE3FNI1</accession>
<organism evidence="1">
    <name type="scientific">Candidatus Aramenus sulfurataquae</name>
    <dbReference type="NCBI Taxonomy" id="1326980"/>
    <lineage>
        <taxon>Archaea</taxon>
        <taxon>Thermoproteota</taxon>
        <taxon>Thermoprotei</taxon>
        <taxon>Sulfolobales</taxon>
        <taxon>Sulfolobaceae</taxon>
        <taxon>Candidatus Aramenus</taxon>
    </lineage>
</organism>
<sequence>MAERVIESLLSEGVAKALCASTDCAKVRDIATCTAQKVKEVLGSDISHEVFPAVAVSEEVSRDIKNVFQAMRHGVIIRSKEGNYYYIGGKSRYWESTRFHAYRGLTDFVFNAEGDAFEAIRNAPSNVIVLQVRVSNLSKAWVQPGLPESCQTPVIGWIMERFEDGIGAGVIMNYLPYFLEQPMDNLEVGLGAFIYELEGKYTAESLKRILKGISRALPLPFLGMMKKYPSSFRIYSTSFSS</sequence>
<comment type="caution">
    <text evidence="1">The sequence shown here is derived from an EMBL/GenBank/DDBJ whole genome shotgun (WGS) entry which is preliminary data.</text>
</comment>